<dbReference type="AlphaFoldDB" id="A0A1M2VYW3"/>
<dbReference type="OMA" id="GDESEWY"/>
<protein>
    <recommendedName>
        <fullName evidence="3">F-box domain-containing protein</fullName>
    </recommendedName>
</protein>
<name>A0A1M2VYW3_TRAPU</name>
<evidence type="ECO:0008006" key="3">
    <source>
        <dbReference type="Google" id="ProtNLM"/>
    </source>
</evidence>
<keyword evidence="2" id="KW-1185">Reference proteome</keyword>
<evidence type="ECO:0000313" key="1">
    <source>
        <dbReference type="EMBL" id="OJT12716.1"/>
    </source>
</evidence>
<sequence>MSASIHADPRILTRIGEHVGRADLCSLLLVNKLINTTLTPTLYSNVDLTECAATLKCVRTLAAAPSSRAFGRDLPALVNAFVLRVPADDLPWDADSKLFGTPMLTCVLRMVNLRKFASPIPLPFTPTILSMVVSGSRPKLQSIQLVVPKAKGSQLARVRPTTDHSKLPQLRTFKLDVWQPFEPMLARGIQNLLRLRANTLRALSLTTSLATSESPDIVGPLLPSDVAFTALEELEIELAALSHPSLQHTAAIKVLSIPGSLMDEDEIDFHDRLHHAFPVLESLAAPNSIVSEFFPEDERYRRPIHTLRLNGASYGMGSLDYAGDESEWYDLEEILPLLRFSAVPVRDLSFAVVDLPLEDLPLVVPHLVTLHRLVVVFSDDFEADAEDYLSELGRVLIAHLPELHTFLMSDMPVRVQHEDNGFEHAQDLPLQRKILAEWESYSSVLRKVAFTSEFGWEKRGDQWFPGSPANFA</sequence>
<accession>A0A1M2VYW3</accession>
<evidence type="ECO:0000313" key="2">
    <source>
        <dbReference type="Proteomes" id="UP000184267"/>
    </source>
</evidence>
<dbReference type="OrthoDB" id="2739950at2759"/>
<organism evidence="1 2">
    <name type="scientific">Trametes pubescens</name>
    <name type="common">White-rot fungus</name>
    <dbReference type="NCBI Taxonomy" id="154538"/>
    <lineage>
        <taxon>Eukaryota</taxon>
        <taxon>Fungi</taxon>
        <taxon>Dikarya</taxon>
        <taxon>Basidiomycota</taxon>
        <taxon>Agaricomycotina</taxon>
        <taxon>Agaricomycetes</taxon>
        <taxon>Polyporales</taxon>
        <taxon>Polyporaceae</taxon>
        <taxon>Trametes</taxon>
    </lineage>
</organism>
<reference evidence="1 2" key="1">
    <citation type="submission" date="2016-10" db="EMBL/GenBank/DDBJ databases">
        <title>Genome sequence of the basidiomycete white-rot fungus Trametes pubescens.</title>
        <authorList>
            <person name="Makela M.R."/>
            <person name="Granchi Z."/>
            <person name="Peng M."/>
            <person name="De Vries R.P."/>
            <person name="Grigoriev I."/>
            <person name="Riley R."/>
            <person name="Hilden K."/>
        </authorList>
    </citation>
    <scope>NUCLEOTIDE SEQUENCE [LARGE SCALE GENOMIC DNA]</scope>
    <source>
        <strain evidence="1 2">FBCC735</strain>
    </source>
</reference>
<dbReference type="EMBL" id="MNAD01000453">
    <property type="protein sequence ID" value="OJT12716.1"/>
    <property type="molecule type" value="Genomic_DNA"/>
</dbReference>
<comment type="caution">
    <text evidence="1">The sequence shown here is derived from an EMBL/GenBank/DDBJ whole genome shotgun (WGS) entry which is preliminary data.</text>
</comment>
<proteinExistence type="predicted"/>
<gene>
    <name evidence="1" type="ORF">TRAPUB_10744</name>
</gene>
<dbReference type="STRING" id="154538.A0A1M2VYW3"/>
<dbReference type="Proteomes" id="UP000184267">
    <property type="component" value="Unassembled WGS sequence"/>
</dbReference>